<organism evidence="3 4">
    <name type="scientific">Halovivax ruber (strain DSM 18193 / JCM 13892 / XH-70)</name>
    <dbReference type="NCBI Taxonomy" id="797302"/>
    <lineage>
        <taxon>Archaea</taxon>
        <taxon>Methanobacteriati</taxon>
        <taxon>Methanobacteriota</taxon>
        <taxon>Stenosarchaea group</taxon>
        <taxon>Halobacteria</taxon>
        <taxon>Halobacteriales</taxon>
        <taxon>Natrialbaceae</taxon>
        <taxon>Halovivax</taxon>
    </lineage>
</organism>
<evidence type="ECO:0000313" key="4">
    <source>
        <dbReference type="Proteomes" id="UP000010846"/>
    </source>
</evidence>
<dbReference type="GO" id="GO:0016829">
    <property type="term" value="F:lyase activity"/>
    <property type="evidence" value="ECO:0007669"/>
    <property type="project" value="UniProtKB-KW"/>
</dbReference>
<keyword evidence="3" id="KW-0456">Lyase</keyword>
<dbReference type="InterPro" id="IPR015424">
    <property type="entry name" value="PyrdxlP-dep_Trfase"/>
</dbReference>
<dbReference type="SUPFAM" id="SSF53383">
    <property type="entry name" value="PLP-dependent transferases"/>
    <property type="match status" value="1"/>
</dbReference>
<reference evidence="3" key="1">
    <citation type="submission" date="2011-09" db="EMBL/GenBank/DDBJ databases">
        <title>Complete sequence of Halovivax ruber XH-70.</title>
        <authorList>
            <consortium name="US DOE Joint Genome Institute"/>
            <person name="Lucas S."/>
            <person name="Han J."/>
            <person name="Lapidus A."/>
            <person name="Cheng J.-F."/>
            <person name="Goodwin L."/>
            <person name="Pitluck S."/>
            <person name="Peters L."/>
            <person name="Mikhailova N."/>
            <person name="Davenport K."/>
            <person name="Detter J.C."/>
            <person name="Han C."/>
            <person name="Tapia R."/>
            <person name="Land M."/>
            <person name="Hauser L."/>
            <person name="Kyrpides N."/>
            <person name="Ivanova N."/>
            <person name="Pagani I."/>
            <person name="Sproer C."/>
            <person name="Anderson I."/>
            <person name="Woyke T."/>
        </authorList>
    </citation>
    <scope>NUCLEOTIDE SEQUENCE</scope>
    <source>
        <strain evidence="3">XH-70</strain>
    </source>
</reference>
<name>L0IH28_HALRX</name>
<dbReference type="InterPro" id="IPR015421">
    <property type="entry name" value="PyrdxlP-dep_Trfase_major"/>
</dbReference>
<dbReference type="RefSeq" id="WP_015302132.1">
    <property type="nucleotide sequence ID" value="NC_019964.1"/>
</dbReference>
<evidence type="ECO:0000256" key="1">
    <source>
        <dbReference type="ARBA" id="ARBA00022898"/>
    </source>
</evidence>
<dbReference type="Gene3D" id="3.40.640.10">
    <property type="entry name" value="Type I PLP-dependent aspartate aminotransferase-like (Major domain)"/>
    <property type="match status" value="1"/>
</dbReference>
<dbReference type="STRING" id="797302.Halru_2979"/>
<dbReference type="PANTHER" id="PTHR43586:SF8">
    <property type="entry name" value="CYSTEINE DESULFURASE 1, CHLOROPLASTIC"/>
    <property type="match status" value="1"/>
</dbReference>
<dbReference type="OrthoDB" id="9577at2157"/>
<protein>
    <submittedName>
        <fullName evidence="3">Selenocysteine lyase</fullName>
    </submittedName>
</protein>
<dbReference type="InterPro" id="IPR000192">
    <property type="entry name" value="Aminotrans_V_dom"/>
</dbReference>
<dbReference type="eggNOG" id="arCOG00065">
    <property type="taxonomic scope" value="Archaea"/>
</dbReference>
<sequence>MTDRIETPEPPTSAAALRETIPAFEDVTYMNFGASGPSPRPIVEAAEAFLEYHEFDAPSGEGMYPAAFETYDDVRETVADFVGAETTEIALTQSTTDAINRVACALEWEPGDAIVRTDMEHPAGILPWERLERERGAEVRVVESDRGRLDLDAYREAVRGAKLVAFSALTWNYGTRLPVSELVDIAHDAGALVLVDAVQWPGQAPLDVTDWGADAVAAAGHKWLLGTWGSGFLYVDESVADRLVPGPIGYRGVVEATAERYELEPGAPRFEIGTINPAPHVALRTAIETAESIGVERIESEIQRLASRLADSVPDDRLLSPAEPESGLVTIAVDDPEAATERVREHGIVVRPLPAPDSIRASVHAVNTADEVDDLLDALERIL</sequence>
<dbReference type="GeneID" id="14378051"/>
<dbReference type="Gene3D" id="3.90.1150.10">
    <property type="entry name" value="Aspartate Aminotransferase, domain 1"/>
    <property type="match status" value="1"/>
</dbReference>
<dbReference type="KEGG" id="hru:Halru_2979"/>
<dbReference type="EMBL" id="CP003050">
    <property type="protein sequence ID" value="AGB17546.1"/>
    <property type="molecule type" value="Genomic_DNA"/>
</dbReference>
<keyword evidence="1" id="KW-0663">Pyridoxal phosphate</keyword>
<feature type="domain" description="Aminotransferase class V" evidence="2">
    <location>
        <begin position="29"/>
        <end position="375"/>
    </location>
</feature>
<dbReference type="PANTHER" id="PTHR43586">
    <property type="entry name" value="CYSTEINE DESULFURASE"/>
    <property type="match status" value="1"/>
</dbReference>
<dbReference type="Proteomes" id="UP000010846">
    <property type="component" value="Chromosome"/>
</dbReference>
<evidence type="ECO:0000259" key="2">
    <source>
        <dbReference type="Pfam" id="PF00266"/>
    </source>
</evidence>
<evidence type="ECO:0000313" key="3">
    <source>
        <dbReference type="EMBL" id="AGB17546.1"/>
    </source>
</evidence>
<gene>
    <name evidence="3" type="ordered locus">Halru_2979</name>
</gene>
<dbReference type="HOGENOM" id="CLU_003433_2_1_2"/>
<dbReference type="Pfam" id="PF00266">
    <property type="entry name" value="Aminotran_5"/>
    <property type="match status" value="1"/>
</dbReference>
<keyword evidence="4" id="KW-1185">Reference proteome</keyword>
<dbReference type="AlphaFoldDB" id="L0IH28"/>
<proteinExistence type="predicted"/>
<accession>L0IH28</accession>
<dbReference type="InterPro" id="IPR015422">
    <property type="entry name" value="PyrdxlP-dep_Trfase_small"/>
</dbReference>